<evidence type="ECO:0000313" key="4">
    <source>
        <dbReference type="Proteomes" id="UP001196661"/>
    </source>
</evidence>
<comment type="caution">
    <text evidence="3">The sequence shown here is derived from an EMBL/GenBank/DDBJ whole genome shotgun (WGS) entry which is preliminary data.</text>
</comment>
<keyword evidence="1" id="KW-0328">Glycosyltransferase</keyword>
<protein>
    <submittedName>
        <fullName evidence="3">WecB/TagA/CpsF family glycosyltransferase</fullName>
    </submittedName>
</protein>
<sequence>MISQQVSILGTRVNGTSYTDACDRISQWASTRQSCYIVAANVHVVMTAYSNRAYRKILNHAALVTPDGMPLVWGLRRLGIKHQSRVYGPDLMLAWCDRAAQEHLPIYLYGGTEDMLQRLVKNLQHQFPQLLIVGTHAPPFRPLSPAEESADIATIHQSGAAVVFVGLGCPKQEEWMARQQGKINAVMVGVGAAFAFHSGTVSQAPRWMMAWSLEWLYRLYQEPRRLWRRYVVNNTAFLLLFGLQLMNRAMRSILGTGHSAS</sequence>
<proteinExistence type="predicted"/>
<dbReference type="EMBL" id="JADOER010000004">
    <property type="protein sequence ID" value="MBT9311364.1"/>
    <property type="molecule type" value="Genomic_DNA"/>
</dbReference>
<reference evidence="3 4" key="1">
    <citation type="journal article" date="2021" name="Mar. Drugs">
        <title>Genome Reduction and Secondary Metabolism of the Marine Sponge-Associated Cyanobacterium Leptothoe.</title>
        <authorList>
            <person name="Konstantinou D."/>
            <person name="Popin R.V."/>
            <person name="Fewer D.P."/>
            <person name="Sivonen K."/>
            <person name="Gkelis S."/>
        </authorList>
    </citation>
    <scope>NUCLEOTIDE SEQUENCE [LARGE SCALE GENOMIC DNA]</scope>
    <source>
        <strain evidence="3 4">TAU-MAC 1615</strain>
    </source>
</reference>
<dbReference type="Proteomes" id="UP001196661">
    <property type="component" value="Unassembled WGS sequence"/>
</dbReference>
<dbReference type="RefSeq" id="WP_215617255.1">
    <property type="nucleotide sequence ID" value="NZ_JADOER010000004.1"/>
</dbReference>
<dbReference type="CDD" id="cd06533">
    <property type="entry name" value="Glyco_transf_WecG_TagA"/>
    <property type="match status" value="1"/>
</dbReference>
<dbReference type="PANTHER" id="PTHR34136:SF1">
    <property type="entry name" value="UDP-N-ACETYL-D-MANNOSAMINURONIC ACID TRANSFERASE"/>
    <property type="match status" value="1"/>
</dbReference>
<accession>A0ABS5Y0K3</accession>
<name>A0ABS5Y0K3_9CYAN</name>
<dbReference type="NCBIfam" id="TIGR00696">
    <property type="entry name" value="wecG_tagA_cpsF"/>
    <property type="match status" value="1"/>
</dbReference>
<keyword evidence="2" id="KW-0808">Transferase</keyword>
<dbReference type="Pfam" id="PF03808">
    <property type="entry name" value="Glyco_tran_WecG"/>
    <property type="match status" value="1"/>
</dbReference>
<keyword evidence="4" id="KW-1185">Reference proteome</keyword>
<organism evidence="3 4">
    <name type="scientific">Leptothoe kymatousa TAU-MAC 1615</name>
    <dbReference type="NCBI Taxonomy" id="2364775"/>
    <lineage>
        <taxon>Bacteria</taxon>
        <taxon>Bacillati</taxon>
        <taxon>Cyanobacteriota</taxon>
        <taxon>Cyanophyceae</taxon>
        <taxon>Nodosilineales</taxon>
        <taxon>Cymatolegaceae</taxon>
        <taxon>Leptothoe</taxon>
        <taxon>Leptothoe kymatousa</taxon>
    </lineage>
</organism>
<gene>
    <name evidence="3" type="ORF">IXB28_04035</name>
</gene>
<dbReference type="InterPro" id="IPR004629">
    <property type="entry name" value="WecG_TagA_CpsF"/>
</dbReference>
<evidence type="ECO:0000256" key="2">
    <source>
        <dbReference type="ARBA" id="ARBA00022679"/>
    </source>
</evidence>
<dbReference type="PANTHER" id="PTHR34136">
    <property type="match status" value="1"/>
</dbReference>
<evidence type="ECO:0000256" key="1">
    <source>
        <dbReference type="ARBA" id="ARBA00022676"/>
    </source>
</evidence>
<evidence type="ECO:0000313" key="3">
    <source>
        <dbReference type="EMBL" id="MBT9311364.1"/>
    </source>
</evidence>